<evidence type="ECO:0000313" key="2">
    <source>
        <dbReference type="EMBL" id="HHJ52729.1"/>
    </source>
</evidence>
<feature type="chain" id="PRO_5030945693" evidence="1">
    <location>
        <begin position="21"/>
        <end position="361"/>
    </location>
</feature>
<keyword evidence="1" id="KW-0732">Signal</keyword>
<sequence length="361" mass="41892">MLRIMFVFAFSWIFLHSAWAQNDLLRQKAADELRKIPRPHSTGEFKAIPHLPPMNQDTTNACWSFSTLSFVESEMLRLGRPKVRLAVMFPVYYGFLEKARYFVTTKGSSRFAPGDLFSGVLEIIRKYGIVPQSVYRGQTRACRTYNHSNMETELSQFMQRVKELELWDEEIVVAGVRKILDKYMGAPPRNFTFNGKTYTPQSFRDQVVNLPWDEYVAVTSFLYEPYGRFIELKVPDNWAHRKNYFNVPLPLFYSALISAVRHGYSAAIDADISEPGRLGKQDVSFIPSFDLPAAAIDEYARELRFVNKATTDDHLMHIVGYKKVAGQDWFLVKDSWRSAWYGQQKGYFFFHGDYIRLKVLA</sequence>
<comment type="caution">
    <text evidence="2">The sequence shown here is derived from an EMBL/GenBank/DDBJ whole genome shotgun (WGS) entry which is preliminary data.</text>
</comment>
<name>A0A7V5PP90_CALAY</name>
<accession>A0A7V5PP90</accession>
<dbReference type="Proteomes" id="UP000886124">
    <property type="component" value="Unassembled WGS sequence"/>
</dbReference>
<evidence type="ECO:0000256" key="1">
    <source>
        <dbReference type="SAM" id="SignalP"/>
    </source>
</evidence>
<dbReference type="Gene3D" id="3.90.70.10">
    <property type="entry name" value="Cysteine proteinases"/>
    <property type="match status" value="1"/>
</dbReference>
<dbReference type="InterPro" id="IPR004134">
    <property type="entry name" value="Peptidase_C1B"/>
</dbReference>
<dbReference type="PIRSF" id="PIRSF005700">
    <property type="entry name" value="PepC"/>
    <property type="match status" value="1"/>
</dbReference>
<proteinExistence type="predicted"/>
<reference evidence="2" key="1">
    <citation type="journal article" date="2020" name="mSystems">
        <title>Genome- and Community-Level Interaction Insights into Carbon Utilization and Element Cycling Functions of Hydrothermarchaeota in Hydrothermal Sediment.</title>
        <authorList>
            <person name="Zhou Z."/>
            <person name="Liu Y."/>
            <person name="Xu W."/>
            <person name="Pan J."/>
            <person name="Luo Z.H."/>
            <person name="Li M."/>
        </authorList>
    </citation>
    <scope>NUCLEOTIDE SEQUENCE [LARGE SCALE GENOMIC DNA]</scope>
    <source>
        <strain evidence="2">HyVt-527</strain>
    </source>
</reference>
<dbReference type="InterPro" id="IPR038765">
    <property type="entry name" value="Papain-like_cys_pep_sf"/>
</dbReference>
<feature type="signal peptide" evidence="1">
    <location>
        <begin position="1"/>
        <end position="20"/>
    </location>
</feature>
<feature type="non-terminal residue" evidence="2">
    <location>
        <position position="361"/>
    </location>
</feature>
<dbReference type="AlphaFoldDB" id="A0A7V5PP90"/>
<dbReference type="Pfam" id="PF03051">
    <property type="entry name" value="Peptidase_C1_2"/>
    <property type="match status" value="1"/>
</dbReference>
<dbReference type="GO" id="GO:0006508">
    <property type="term" value="P:proteolysis"/>
    <property type="evidence" value="ECO:0007669"/>
    <property type="project" value="InterPro"/>
</dbReference>
<protein>
    <submittedName>
        <fullName evidence="2">Peptidase C1</fullName>
    </submittedName>
</protein>
<organism evidence="2">
    <name type="scientific">Caldithrix abyssi</name>
    <dbReference type="NCBI Taxonomy" id="187145"/>
    <lineage>
        <taxon>Bacteria</taxon>
        <taxon>Pseudomonadati</taxon>
        <taxon>Calditrichota</taxon>
        <taxon>Calditrichia</taxon>
        <taxon>Calditrichales</taxon>
        <taxon>Calditrichaceae</taxon>
        <taxon>Caldithrix</taxon>
    </lineage>
</organism>
<dbReference type="SUPFAM" id="SSF54001">
    <property type="entry name" value="Cysteine proteinases"/>
    <property type="match status" value="1"/>
</dbReference>
<gene>
    <name evidence="2" type="ORF">ENJ89_06000</name>
</gene>
<dbReference type="GO" id="GO:0070005">
    <property type="term" value="F:cysteine-type aminopeptidase activity"/>
    <property type="evidence" value="ECO:0007669"/>
    <property type="project" value="InterPro"/>
</dbReference>
<dbReference type="EMBL" id="DROD01000410">
    <property type="protein sequence ID" value="HHJ52729.1"/>
    <property type="molecule type" value="Genomic_DNA"/>
</dbReference>